<evidence type="ECO:0000313" key="1">
    <source>
        <dbReference type="EMBL" id="UZF85127.1"/>
    </source>
</evidence>
<accession>A0A9E7ZQK2</accession>
<reference evidence="1" key="1">
    <citation type="submission" date="2022-08" db="EMBL/GenBank/DDBJ databases">
        <title>Complete Genome Sequences of 2 Bosea sp. soil isolates.</title>
        <authorList>
            <person name="Alvarez Arevalo M."/>
            <person name="Sterndorff E.B."/>
            <person name="Faurdal D."/>
            <person name="Joergensen T.S."/>
            <person name="Weber T."/>
        </authorList>
    </citation>
    <scope>NUCLEOTIDE SEQUENCE</scope>
    <source>
        <strain evidence="1">NBC_00436</strain>
    </source>
</reference>
<dbReference type="AlphaFoldDB" id="A0A9E7ZQK2"/>
<sequence length="79" mass="8835">MDAAFIQVEQAPAREIIRDGRGVIVGAIERQQLVGRLIARDSRGVLVGVYEERSRTTRDAHGRLVGRANLLPALLFQRR</sequence>
<protein>
    <submittedName>
        <fullName evidence="1">Uncharacterized protein</fullName>
    </submittedName>
</protein>
<dbReference type="EMBL" id="CP102774">
    <property type="protein sequence ID" value="UZF85127.1"/>
    <property type="molecule type" value="Genomic_DNA"/>
</dbReference>
<proteinExistence type="predicted"/>
<name>A0A9E7ZQK2_9HYPH</name>
<organism evidence="1">
    <name type="scientific">Bosea sp. NBC_00436</name>
    <dbReference type="NCBI Taxonomy" id="2969620"/>
    <lineage>
        <taxon>Bacteria</taxon>
        <taxon>Pseudomonadati</taxon>
        <taxon>Pseudomonadota</taxon>
        <taxon>Alphaproteobacteria</taxon>
        <taxon>Hyphomicrobiales</taxon>
        <taxon>Boseaceae</taxon>
        <taxon>Bosea</taxon>
    </lineage>
</organism>
<gene>
    <name evidence="1" type="ORF">NWE54_14945</name>
</gene>